<evidence type="ECO:0000259" key="2">
    <source>
        <dbReference type="Pfam" id="PF02481"/>
    </source>
</evidence>
<dbReference type="PANTHER" id="PTHR43022:SF1">
    <property type="entry name" value="PROTEIN SMF"/>
    <property type="match status" value="1"/>
</dbReference>
<dbReference type="InterPro" id="IPR010994">
    <property type="entry name" value="RuvA_2-like"/>
</dbReference>
<name>A0ABX8B624_9BACT</name>
<organism evidence="4 5">
    <name type="scientific">Chloracidobacterium validum</name>
    <dbReference type="NCBI Taxonomy" id="2821543"/>
    <lineage>
        <taxon>Bacteria</taxon>
        <taxon>Pseudomonadati</taxon>
        <taxon>Acidobacteriota</taxon>
        <taxon>Terriglobia</taxon>
        <taxon>Terriglobales</taxon>
        <taxon>Acidobacteriaceae</taxon>
        <taxon>Chloracidobacterium</taxon>
    </lineage>
</organism>
<evidence type="ECO:0000313" key="5">
    <source>
        <dbReference type="Proteomes" id="UP000676506"/>
    </source>
</evidence>
<feature type="domain" description="DprA winged helix" evidence="3">
    <location>
        <begin position="307"/>
        <end position="366"/>
    </location>
</feature>
<dbReference type="InterPro" id="IPR057666">
    <property type="entry name" value="DrpA_SLOG"/>
</dbReference>
<dbReference type="Pfam" id="PF17782">
    <property type="entry name" value="WHD_DprA"/>
    <property type="match status" value="1"/>
</dbReference>
<protein>
    <submittedName>
        <fullName evidence="4">DNA-processing protein DprA</fullName>
    </submittedName>
</protein>
<comment type="similarity">
    <text evidence="1">Belongs to the DprA/Smf family.</text>
</comment>
<dbReference type="Pfam" id="PF14520">
    <property type="entry name" value="HHH_5"/>
    <property type="match status" value="1"/>
</dbReference>
<dbReference type="InterPro" id="IPR003488">
    <property type="entry name" value="DprA"/>
</dbReference>
<feature type="domain" description="Smf/DprA SLOG" evidence="2">
    <location>
        <begin position="79"/>
        <end position="288"/>
    </location>
</feature>
<dbReference type="SUPFAM" id="SSF102405">
    <property type="entry name" value="MCP/YpsA-like"/>
    <property type="match status" value="1"/>
</dbReference>
<evidence type="ECO:0000259" key="3">
    <source>
        <dbReference type="Pfam" id="PF17782"/>
    </source>
</evidence>
<dbReference type="RefSeq" id="WP_211427962.1">
    <property type="nucleotide sequence ID" value="NZ_CP072648.1"/>
</dbReference>
<reference evidence="4 5" key="1">
    <citation type="submission" date="2021-03" db="EMBL/GenBank/DDBJ databases">
        <title>Genomic and phenotypic characterization of Chloracidobacterium isolates provides evidence for multiple species.</title>
        <authorList>
            <person name="Saini M.K."/>
            <person name="Costas A.M.G."/>
            <person name="Tank M."/>
            <person name="Bryant D.A."/>
        </authorList>
    </citation>
    <scope>NUCLEOTIDE SEQUENCE [LARGE SCALE GENOMIC DNA]</scope>
    <source>
        <strain evidence="4 5">BV2-C</strain>
    </source>
</reference>
<dbReference type="EMBL" id="CP072648">
    <property type="protein sequence ID" value="QUW02071.1"/>
    <property type="molecule type" value="Genomic_DNA"/>
</dbReference>
<evidence type="ECO:0000256" key="1">
    <source>
        <dbReference type="ARBA" id="ARBA00006525"/>
    </source>
</evidence>
<evidence type="ECO:0000313" key="4">
    <source>
        <dbReference type="EMBL" id="QUW02071.1"/>
    </source>
</evidence>
<dbReference type="NCBIfam" id="TIGR00732">
    <property type="entry name" value="dprA"/>
    <property type="match status" value="1"/>
</dbReference>
<dbReference type="InterPro" id="IPR036388">
    <property type="entry name" value="WH-like_DNA-bd_sf"/>
</dbReference>
<dbReference type="PANTHER" id="PTHR43022">
    <property type="entry name" value="PROTEIN SMF"/>
    <property type="match status" value="1"/>
</dbReference>
<gene>
    <name evidence="4" type="primary">dprA</name>
    <name evidence="4" type="ORF">J8C06_06770</name>
</gene>
<accession>A0ABX8B624</accession>
<sequence>MPDDLRDWFKLWLTPGVGPVTGRKLLEHFKTPAAVLRASRAELRDLGVADDTVTAMVNDAAAADADRQVAALKRSGGEVLTLADADYPALLRELHNAPLVLFVKGAWRAVLAQPCIAVVGSRACSTYGRNAAAKLARDLAANGVTVVSGLARGIDAAAHEAALEAHGCTVAVLGTGLDDIYPRENAKLAERITETGALVTEFPFEKPPMPKNFPYRNRLIAGLCLGVVVVEAAEHSGSLITARLALEQGREVFAVPGNITSGKSVGTNRLIQDGAKLVMDWQDVISEFSYDIRQRLRKGQLPPKLAEPPLPFDLGPDERTVLALIGYDQPIYVDGLIMQSGLGQPRTLAALLNLTLCGALRELPGKCYVRVLS</sequence>
<dbReference type="Proteomes" id="UP000676506">
    <property type="component" value="Chromosome 1"/>
</dbReference>
<dbReference type="Gene3D" id="1.10.10.10">
    <property type="entry name" value="Winged helix-like DNA-binding domain superfamily/Winged helix DNA-binding domain"/>
    <property type="match status" value="1"/>
</dbReference>
<dbReference type="Pfam" id="PF02481">
    <property type="entry name" value="DNA_processg_A"/>
    <property type="match status" value="1"/>
</dbReference>
<proteinExistence type="inferred from homology"/>
<keyword evidence="5" id="KW-1185">Reference proteome</keyword>
<dbReference type="InterPro" id="IPR041614">
    <property type="entry name" value="DprA_WH"/>
</dbReference>
<dbReference type="SUPFAM" id="SSF47781">
    <property type="entry name" value="RuvA domain 2-like"/>
    <property type="match status" value="1"/>
</dbReference>
<dbReference type="Gene3D" id="3.40.50.450">
    <property type="match status" value="1"/>
</dbReference>